<comment type="caution">
    <text evidence="1">The sequence shown here is derived from an EMBL/GenBank/DDBJ whole genome shotgun (WGS) entry which is preliminary data.</text>
</comment>
<feature type="non-terminal residue" evidence="1">
    <location>
        <position position="406"/>
    </location>
</feature>
<dbReference type="EMBL" id="CAJVQB010079907">
    <property type="protein sequence ID" value="CAG8845532.1"/>
    <property type="molecule type" value="Genomic_DNA"/>
</dbReference>
<name>A0ABN7X172_GIGMA</name>
<dbReference type="Proteomes" id="UP000789901">
    <property type="component" value="Unassembled WGS sequence"/>
</dbReference>
<proteinExistence type="predicted"/>
<sequence length="406" mass="48045">KTMTNQELIPLNNPAELILAEIKAKCEKFKRERGENLTTLQQLKQQLNHIENQIKQKDQKEVDILHLAQSLQTGTLPSEKAKLIERMKQLNKPNVKVEKDFKKKKEGITSHVVIQKLIYFAFIEGLKNDLILFSERFQAWRNGASMHDLRPEEVAAMFSQIPSLSEEDKEEGEKVLALLRKTARDHKDQGPSNREIELEEMIKFSKTQIASEYLEKNEIYYRTYEKTISEEKTNLLNKWQKLFSRCRKDQEISMLRDLKERFEKIKNSELIDYNQSLAYSICQEFTPYFLCYHCGHIDRKEFIYYKINKETFEKQCEDTIIRMIETLFSSEIPSVEFPETANPPGRKYICAGWANGITNKIFLPQTYHQYRQRLFEDFSDFVNSGNLHAKFTKGYQKKTKHDYYDP</sequence>
<accession>A0ABN7X172</accession>
<keyword evidence="2" id="KW-1185">Reference proteome</keyword>
<reference evidence="1 2" key="1">
    <citation type="submission" date="2021-06" db="EMBL/GenBank/DDBJ databases">
        <authorList>
            <person name="Kallberg Y."/>
            <person name="Tangrot J."/>
            <person name="Rosling A."/>
        </authorList>
    </citation>
    <scope>NUCLEOTIDE SEQUENCE [LARGE SCALE GENOMIC DNA]</scope>
    <source>
        <strain evidence="1 2">120-4 pot B 10/14</strain>
    </source>
</reference>
<evidence type="ECO:0000313" key="1">
    <source>
        <dbReference type="EMBL" id="CAG8845532.1"/>
    </source>
</evidence>
<gene>
    <name evidence="1" type="ORF">GMARGA_LOCUS37690</name>
</gene>
<protein>
    <submittedName>
        <fullName evidence="1">44833_t:CDS:1</fullName>
    </submittedName>
</protein>
<feature type="non-terminal residue" evidence="1">
    <location>
        <position position="1"/>
    </location>
</feature>
<organism evidence="1 2">
    <name type="scientific">Gigaspora margarita</name>
    <dbReference type="NCBI Taxonomy" id="4874"/>
    <lineage>
        <taxon>Eukaryota</taxon>
        <taxon>Fungi</taxon>
        <taxon>Fungi incertae sedis</taxon>
        <taxon>Mucoromycota</taxon>
        <taxon>Glomeromycotina</taxon>
        <taxon>Glomeromycetes</taxon>
        <taxon>Diversisporales</taxon>
        <taxon>Gigasporaceae</taxon>
        <taxon>Gigaspora</taxon>
    </lineage>
</organism>
<evidence type="ECO:0000313" key="2">
    <source>
        <dbReference type="Proteomes" id="UP000789901"/>
    </source>
</evidence>